<evidence type="ECO:0000313" key="1">
    <source>
        <dbReference type="EMBL" id="RDC60004.1"/>
    </source>
</evidence>
<protein>
    <submittedName>
        <fullName evidence="1">Uncharacterized protein</fullName>
    </submittedName>
</protein>
<name>A0A369Q5K4_9SPHN</name>
<keyword evidence="2" id="KW-1185">Reference proteome</keyword>
<accession>A0A369Q5K4</accession>
<sequence length="81" mass="8768">MNIDRPYSVNGLNQLTQSGPVPLGYDARGNLTSAGSDGFTYSSENSLNGKAGAATMSYNPVGRLYPDERAFCRRSDHPLRL</sequence>
<reference evidence="1 2" key="1">
    <citation type="submission" date="2018-04" db="EMBL/GenBank/DDBJ databases">
        <title>Altererythrobacter sp. HME9302 genome sequencing and assembly.</title>
        <authorList>
            <person name="Kang H."/>
            <person name="Kim H."/>
            <person name="Joh K."/>
        </authorList>
    </citation>
    <scope>NUCLEOTIDE SEQUENCE [LARGE SCALE GENOMIC DNA]</scope>
    <source>
        <strain evidence="1 2">HME9302</strain>
    </source>
</reference>
<gene>
    <name evidence="1" type="ORF">HME9302_01202</name>
</gene>
<proteinExistence type="predicted"/>
<dbReference type="EMBL" id="QBKA01000002">
    <property type="protein sequence ID" value="RDC60004.1"/>
    <property type="molecule type" value="Genomic_DNA"/>
</dbReference>
<comment type="caution">
    <text evidence="1">The sequence shown here is derived from an EMBL/GenBank/DDBJ whole genome shotgun (WGS) entry which is preliminary data.</text>
</comment>
<organism evidence="1 2">
    <name type="scientific">Alteripontixanthobacter maritimus</name>
    <dbReference type="NCBI Taxonomy" id="2161824"/>
    <lineage>
        <taxon>Bacteria</taxon>
        <taxon>Pseudomonadati</taxon>
        <taxon>Pseudomonadota</taxon>
        <taxon>Alphaproteobacteria</taxon>
        <taxon>Sphingomonadales</taxon>
        <taxon>Erythrobacteraceae</taxon>
        <taxon>Alteripontixanthobacter</taxon>
    </lineage>
</organism>
<evidence type="ECO:0000313" key="2">
    <source>
        <dbReference type="Proteomes" id="UP000253727"/>
    </source>
</evidence>
<dbReference type="Proteomes" id="UP000253727">
    <property type="component" value="Unassembled WGS sequence"/>
</dbReference>
<dbReference type="AlphaFoldDB" id="A0A369Q5K4"/>